<feature type="transmembrane region" description="Helical" evidence="1">
    <location>
        <begin position="7"/>
        <end position="24"/>
    </location>
</feature>
<dbReference type="AlphaFoldDB" id="A0A3L9XXZ9"/>
<evidence type="ECO:0008006" key="4">
    <source>
        <dbReference type="Google" id="ProtNLM"/>
    </source>
</evidence>
<dbReference type="RefSeq" id="WP_121898644.1">
    <property type="nucleotide sequence ID" value="NZ_RCNT01000007.1"/>
</dbReference>
<evidence type="ECO:0000313" key="2">
    <source>
        <dbReference type="EMBL" id="RMA41384.1"/>
    </source>
</evidence>
<sequence>MAEAARFALAALGALAGFLGFLLLDGIGAVLVLVGGTLLGGVIGHLVFKRLATPEQIKQDLRARTDSVD</sequence>
<feature type="transmembrane region" description="Helical" evidence="1">
    <location>
        <begin position="30"/>
        <end position="48"/>
    </location>
</feature>
<keyword evidence="1" id="KW-1133">Transmembrane helix</keyword>
<keyword evidence="1" id="KW-0472">Membrane</keyword>
<evidence type="ECO:0000256" key="1">
    <source>
        <dbReference type="SAM" id="Phobius"/>
    </source>
</evidence>
<protein>
    <recommendedName>
        <fullName evidence="4">DUF2273 domain-containing protein</fullName>
    </recommendedName>
</protein>
<reference evidence="2 3" key="1">
    <citation type="submission" date="2018-10" db="EMBL/GenBank/DDBJ databases">
        <authorList>
            <person name="Jung H.S."/>
            <person name="Jeon C.O."/>
        </authorList>
    </citation>
    <scope>NUCLEOTIDE SEQUENCE [LARGE SCALE GENOMIC DNA]</scope>
    <source>
        <strain evidence="2 3">MA-7-27</strain>
    </source>
</reference>
<keyword evidence="3" id="KW-1185">Reference proteome</keyword>
<dbReference type="EMBL" id="RCNT01000007">
    <property type="protein sequence ID" value="RMA41384.1"/>
    <property type="molecule type" value="Genomic_DNA"/>
</dbReference>
<evidence type="ECO:0000313" key="3">
    <source>
        <dbReference type="Proteomes" id="UP000281343"/>
    </source>
</evidence>
<accession>A0A3L9XXZ9</accession>
<organism evidence="2 3">
    <name type="scientific">Rhodophyticola porphyridii</name>
    <dbReference type="NCBI Taxonomy" id="1852017"/>
    <lineage>
        <taxon>Bacteria</taxon>
        <taxon>Pseudomonadati</taxon>
        <taxon>Pseudomonadota</taxon>
        <taxon>Alphaproteobacteria</taxon>
        <taxon>Rhodobacterales</taxon>
        <taxon>Roseobacteraceae</taxon>
        <taxon>Rhodophyticola</taxon>
    </lineage>
</organism>
<keyword evidence="1" id="KW-0812">Transmembrane</keyword>
<dbReference type="Proteomes" id="UP000281343">
    <property type="component" value="Unassembled WGS sequence"/>
</dbReference>
<gene>
    <name evidence="2" type="ORF">D9R08_13740</name>
</gene>
<name>A0A3L9XXZ9_9RHOB</name>
<proteinExistence type="predicted"/>
<comment type="caution">
    <text evidence="2">The sequence shown here is derived from an EMBL/GenBank/DDBJ whole genome shotgun (WGS) entry which is preliminary data.</text>
</comment>